<evidence type="ECO:0000313" key="1">
    <source>
        <dbReference type="EMBL" id="CAL1354925.1"/>
    </source>
</evidence>
<accession>A0AAV2CEJ7</accession>
<evidence type="ECO:0000313" key="2">
    <source>
        <dbReference type="Proteomes" id="UP001497516"/>
    </source>
</evidence>
<protein>
    <submittedName>
        <fullName evidence="1">Uncharacterized protein</fullName>
    </submittedName>
</protein>
<dbReference type="AlphaFoldDB" id="A0AAV2CEJ7"/>
<organism evidence="1 2">
    <name type="scientific">Linum trigynum</name>
    <dbReference type="NCBI Taxonomy" id="586398"/>
    <lineage>
        <taxon>Eukaryota</taxon>
        <taxon>Viridiplantae</taxon>
        <taxon>Streptophyta</taxon>
        <taxon>Embryophyta</taxon>
        <taxon>Tracheophyta</taxon>
        <taxon>Spermatophyta</taxon>
        <taxon>Magnoliopsida</taxon>
        <taxon>eudicotyledons</taxon>
        <taxon>Gunneridae</taxon>
        <taxon>Pentapetalae</taxon>
        <taxon>rosids</taxon>
        <taxon>fabids</taxon>
        <taxon>Malpighiales</taxon>
        <taxon>Linaceae</taxon>
        <taxon>Linum</taxon>
    </lineage>
</organism>
<reference evidence="1 2" key="1">
    <citation type="submission" date="2024-04" db="EMBL/GenBank/DDBJ databases">
        <authorList>
            <person name="Fracassetti M."/>
        </authorList>
    </citation>
    <scope>NUCLEOTIDE SEQUENCE [LARGE SCALE GENOMIC DNA]</scope>
</reference>
<dbReference type="Proteomes" id="UP001497516">
    <property type="component" value="Chromosome 1"/>
</dbReference>
<dbReference type="EMBL" id="OZ034813">
    <property type="protein sequence ID" value="CAL1354925.1"/>
    <property type="molecule type" value="Genomic_DNA"/>
</dbReference>
<proteinExistence type="predicted"/>
<keyword evidence="2" id="KW-1185">Reference proteome</keyword>
<gene>
    <name evidence="1" type="ORF">LTRI10_LOCUS2709</name>
</gene>
<sequence length="105" mass="12315">MIHQPSPYPNIESTKAMQEATVRTKSFRDEDYSYRRVFLRSYPLHWEADDKSDDDFGMAANKNDEKRPMKKMILSVFQWGEARVLVLRRFKHKVTVYAVSCIPGG</sequence>
<name>A0AAV2CEJ7_9ROSI</name>